<evidence type="ECO:0000313" key="4">
    <source>
        <dbReference type="Proteomes" id="UP000007800"/>
    </source>
</evidence>
<dbReference type="InterPro" id="IPR000286">
    <property type="entry name" value="HDACs"/>
</dbReference>
<dbReference type="PANTHER" id="PTHR10625">
    <property type="entry name" value="HISTONE DEACETYLASE HDAC1-RELATED"/>
    <property type="match status" value="1"/>
</dbReference>
<dbReference type="GO" id="GO:0004407">
    <property type="term" value="F:histone deacetylase activity"/>
    <property type="evidence" value="ECO:0007669"/>
    <property type="project" value="TreeGrafter"/>
</dbReference>
<feature type="compositionally biased region" description="Basic and acidic residues" evidence="1">
    <location>
        <begin position="121"/>
        <end position="137"/>
    </location>
</feature>
<dbReference type="SUPFAM" id="SSF52768">
    <property type="entry name" value="Arginase/deacetylase"/>
    <property type="match status" value="1"/>
</dbReference>
<proteinExistence type="predicted"/>
<dbReference type="SUPFAM" id="SSF48403">
    <property type="entry name" value="Ankyrin repeat"/>
    <property type="match status" value="1"/>
</dbReference>
<keyword evidence="4" id="KW-1185">Reference proteome</keyword>
<dbReference type="Gene3D" id="3.40.800.20">
    <property type="entry name" value="Histone deacetylase domain"/>
    <property type="match status" value="1"/>
</dbReference>
<sequence>MSGDPASVEDLEAPLSKVVPADEELPNLDDIDIMEEESVKPAGNVDGMLETGEEDGLIPPVDEVMLDPNGDTGGGSTGEPTTSEDFDEDDDESEDEDYVPGSEDSSSGGSSIDEDEEDSDVRDVGGDRKVQDLEVPSHHHHHTKAEEEAMDKKAMEELEVEDDQVSFTGGVGGLPGGSMFPALHKLVLQNSSDDITAYLNDTGFESMYYQIDGLGRSPLHLALLYGLTRSAKALLEADVVYCQSAFERRLSNIEVEGVGHLKIIDGKIVVVDSENIVVESGIENLSENIRQKIDLVEKNKFSRSLAARPFDDLPTVHLAMSTAPFDVEASIELVRLLADHPGIEIASALDYYGRNAVHICALSGAGVALYDAITKGMSEEQIYALLSQRDRFGWWPLHYAIDNKDPSCQMVECLSTSDQLVDQQVDNLHIFVFAISRYAWRQAFQIAVLMGGLSVMPDAVLDRAGSVADSHGTTAEFDELIAALAAGQSGLPDDFEERALSGGSTLVVTDSGVLNHMGVDPEGPHAVGDLHSRLKRFTRVVENPSRVEVLTGGVTGSTRGTVHHPEFASKLFLETSVSDCPMVDILRVHDWNYVEPIISKCEALRKRAVAEGETNMNRRSMPIDKTDTAVTVDSWAAARKAAGCAVLATDQVCSGTGYRNAMAIIRPPGHHVASRGAVNPQLEDEDEEGDGSQGFCLLNNVAISAAYALSNYRSTIQRVAIVDFDVHHGNGTEAIVRGLSGPVTVRKQMRVAGCEMTVTRSSLMPWVDPSTDRDNVFFASVHRFDGRFYPRSGPTSRDDVEITARGKGHTTVTTEYADGTQDVMSDHGLADRNIVDVGLSSDSKPEDLRKAFTDRILPALIQFSPDLILISAGFDAHLRDRLAQGECDFSEREFYWMTEQVMAVAAQTAECRVVSVLEGGYNTKSQWLSPLSQSVAAHLRALMTVNARKSEVATTVESSPVEDQQQETVSSSKRPIEEDEEELELFGEDVPDVKRPRLEMDSPELLEEL</sequence>
<dbReference type="GO" id="GO:0040029">
    <property type="term" value="P:epigenetic regulation of gene expression"/>
    <property type="evidence" value="ECO:0007669"/>
    <property type="project" value="TreeGrafter"/>
</dbReference>
<feature type="compositionally biased region" description="Acidic residues" evidence="1">
    <location>
        <begin position="82"/>
        <end position="98"/>
    </location>
</feature>
<dbReference type="InterPro" id="IPR023696">
    <property type="entry name" value="Ureohydrolase_dom_sf"/>
</dbReference>
<dbReference type="InParanoid" id="C5KHA1"/>
<dbReference type="PANTHER" id="PTHR10625:SF26">
    <property type="entry name" value="HISTONE DEACETYLASE DOMAIN-CONTAINING PROTEIN"/>
    <property type="match status" value="1"/>
</dbReference>
<reference evidence="3 4" key="1">
    <citation type="submission" date="2008-07" db="EMBL/GenBank/DDBJ databases">
        <authorList>
            <person name="El-Sayed N."/>
            <person name="Caler E."/>
            <person name="Inman J."/>
            <person name="Amedeo P."/>
            <person name="Hass B."/>
            <person name="Wortman J."/>
        </authorList>
    </citation>
    <scope>NUCLEOTIDE SEQUENCE [LARGE SCALE GENOMIC DNA]</scope>
    <source>
        <strain evidence="4">ATCC 50983 / TXsc</strain>
    </source>
</reference>
<protein>
    <recommendedName>
        <fullName evidence="2">Histone deacetylase domain-containing protein</fullName>
    </recommendedName>
</protein>
<feature type="compositionally biased region" description="Basic and acidic residues" evidence="1">
    <location>
        <begin position="991"/>
        <end position="1000"/>
    </location>
</feature>
<dbReference type="OrthoDB" id="424012at2759"/>
<feature type="compositionally biased region" description="Polar residues" evidence="1">
    <location>
        <begin position="953"/>
        <end position="973"/>
    </location>
</feature>
<organism evidence="4">
    <name type="scientific">Perkinsus marinus (strain ATCC 50983 / TXsc)</name>
    <dbReference type="NCBI Taxonomy" id="423536"/>
    <lineage>
        <taxon>Eukaryota</taxon>
        <taxon>Sar</taxon>
        <taxon>Alveolata</taxon>
        <taxon>Perkinsozoa</taxon>
        <taxon>Perkinsea</taxon>
        <taxon>Perkinsida</taxon>
        <taxon>Perkinsidae</taxon>
        <taxon>Perkinsus</taxon>
    </lineage>
</organism>
<dbReference type="Proteomes" id="UP000007800">
    <property type="component" value="Unassembled WGS sequence"/>
</dbReference>
<dbReference type="InterPro" id="IPR023801">
    <property type="entry name" value="His_deacetylse_dom"/>
</dbReference>
<dbReference type="InterPro" id="IPR037138">
    <property type="entry name" value="His_deacetylse_dom_sf"/>
</dbReference>
<dbReference type="AlphaFoldDB" id="C5KHA1"/>
<dbReference type="Pfam" id="PF00850">
    <property type="entry name" value="Hist_deacetyl"/>
    <property type="match status" value="1"/>
</dbReference>
<feature type="region of interest" description="Disordered" evidence="1">
    <location>
        <begin position="1"/>
        <end position="150"/>
    </location>
</feature>
<evidence type="ECO:0000259" key="2">
    <source>
        <dbReference type="Pfam" id="PF00850"/>
    </source>
</evidence>
<feature type="region of interest" description="Disordered" evidence="1">
    <location>
        <begin position="953"/>
        <end position="1009"/>
    </location>
</feature>
<name>C5KHA1_PERM5</name>
<evidence type="ECO:0000313" key="3">
    <source>
        <dbReference type="EMBL" id="EER15963.1"/>
    </source>
</evidence>
<dbReference type="GeneID" id="9060875"/>
<dbReference type="GO" id="GO:0005737">
    <property type="term" value="C:cytoplasm"/>
    <property type="evidence" value="ECO:0007669"/>
    <property type="project" value="TreeGrafter"/>
</dbReference>
<feature type="domain" description="Histone deacetylase" evidence="2">
    <location>
        <begin position="542"/>
        <end position="925"/>
    </location>
</feature>
<dbReference type="Gene3D" id="1.25.40.20">
    <property type="entry name" value="Ankyrin repeat-containing domain"/>
    <property type="match status" value="1"/>
</dbReference>
<dbReference type="GO" id="GO:0000118">
    <property type="term" value="C:histone deacetylase complex"/>
    <property type="evidence" value="ECO:0007669"/>
    <property type="project" value="TreeGrafter"/>
</dbReference>
<dbReference type="EMBL" id="GG673069">
    <property type="protein sequence ID" value="EER15963.1"/>
    <property type="molecule type" value="Genomic_DNA"/>
</dbReference>
<feature type="compositionally biased region" description="Acidic residues" evidence="1">
    <location>
        <begin position="21"/>
        <end position="36"/>
    </location>
</feature>
<dbReference type="RefSeq" id="XP_002784167.1">
    <property type="nucleotide sequence ID" value="XM_002784121.1"/>
</dbReference>
<feature type="compositionally biased region" description="Low complexity" evidence="1">
    <location>
        <begin position="101"/>
        <end position="111"/>
    </location>
</feature>
<dbReference type="InterPro" id="IPR036770">
    <property type="entry name" value="Ankyrin_rpt-contain_sf"/>
</dbReference>
<feature type="compositionally biased region" description="Acidic residues" evidence="1">
    <location>
        <begin position="977"/>
        <end position="990"/>
    </location>
</feature>
<evidence type="ECO:0000256" key="1">
    <source>
        <dbReference type="SAM" id="MobiDB-lite"/>
    </source>
</evidence>
<dbReference type="PRINTS" id="PR01270">
    <property type="entry name" value="HDASUPER"/>
</dbReference>
<gene>
    <name evidence="3" type="ORF">Pmar_PMAR003422</name>
</gene>
<dbReference type="CDD" id="cd11599">
    <property type="entry name" value="HDAC_classII_2"/>
    <property type="match status" value="1"/>
</dbReference>
<accession>C5KHA1</accession>